<dbReference type="RefSeq" id="WP_310891929.1">
    <property type="nucleotide sequence ID" value="NZ_BAAAGR010000003.1"/>
</dbReference>
<evidence type="ECO:0000313" key="1">
    <source>
        <dbReference type="EMBL" id="MDS0246459.1"/>
    </source>
</evidence>
<evidence type="ECO:0000313" key="2">
    <source>
        <dbReference type="Proteomes" id="UP001183582"/>
    </source>
</evidence>
<dbReference type="GeneID" id="301459110"/>
<accession>A0AAJ2M0I5</accession>
<dbReference type="AlphaFoldDB" id="A0AAJ2M0I5"/>
<comment type="caution">
    <text evidence="1">The sequence shown here is derived from an EMBL/GenBank/DDBJ whole genome shotgun (WGS) entry which is preliminary data.</text>
</comment>
<protein>
    <submittedName>
        <fullName evidence="1">Uncharacterized protein</fullName>
    </submittedName>
</protein>
<reference evidence="1 2" key="1">
    <citation type="submission" date="2021-06" db="EMBL/GenBank/DDBJ databases">
        <title>Genome-based taxonomic framework of Microbacterium strains isolated from marine environment, the description of four new species and reclassification of four preexisting species.</title>
        <authorList>
            <person name="Lee S.D."/>
            <person name="Kim S.-M."/>
            <person name="Byeon Y.-S."/>
            <person name="Yang H.L."/>
            <person name="Kim I.S."/>
        </authorList>
    </citation>
    <scope>NUCLEOTIDE SEQUENCE [LARGE SCALE GENOMIC DNA]</scope>
    <source>
        <strain evidence="1 2">KACC 20514</strain>
    </source>
</reference>
<dbReference type="Pfam" id="PF19952">
    <property type="entry name" value="DUF6414"/>
    <property type="match status" value="1"/>
</dbReference>
<gene>
    <name evidence="1" type="ORF">KZC50_12715</name>
</gene>
<dbReference type="Proteomes" id="UP001183582">
    <property type="component" value="Unassembled WGS sequence"/>
</dbReference>
<name>A0AAJ2M0I5_9MICO</name>
<organism evidence="1 2">
    <name type="scientific">Microbacterium aurantiacum</name>
    <dbReference type="NCBI Taxonomy" id="162393"/>
    <lineage>
        <taxon>Bacteria</taxon>
        <taxon>Bacillati</taxon>
        <taxon>Actinomycetota</taxon>
        <taxon>Actinomycetes</taxon>
        <taxon>Micrococcales</taxon>
        <taxon>Microbacteriaceae</taxon>
        <taxon>Microbacterium</taxon>
    </lineage>
</organism>
<sequence>MSLKSWWADRRQRRQAKSASREIVKAAPLREFVYLDEVSLHSLLVSQKSTLLDTVSEASARAEEAEVAGVAGANAVGVKSEVSARYQTSNSNSMQSSRKAVVQSLFKELRDLPLTFRLAHLAGAPAPLTNSQAVVSERDPAVVLSVDELTRGTLVEIEVELAVDPVFKLGSMMTEWKAMADDYPAMFGAPGLLGFLRDSEPIMKVLDRFLAGLVPIKAEAVHYKSVMIDGAEYIVDKRAVEGLELESYPLYVVGVTEKLGYWKDLRRVLFSNARFTVFGRVARDSLHDSWTPVKLADLFADVAPGFVDQINAIEAPKVGQDSTSVAPIHVAHRDALTAYAVAIAERCELTIDADSQAEIDVLIGALAAGPATPTAQRQAFDKVLTAVTALSMDSAVAPDADADIALRRNAREAGRLELLPSPLSLTTQPAPTLAGNATKPRERMLDVEVVGIYW</sequence>
<proteinExistence type="predicted"/>
<dbReference type="EMBL" id="JAHWXH010000003">
    <property type="protein sequence ID" value="MDS0246459.1"/>
    <property type="molecule type" value="Genomic_DNA"/>
</dbReference>
<dbReference type="InterPro" id="IPR045633">
    <property type="entry name" value="DUF6414"/>
</dbReference>